<dbReference type="GO" id="GO:0004181">
    <property type="term" value="F:metallocarboxypeptidase activity"/>
    <property type="evidence" value="ECO:0007669"/>
    <property type="project" value="UniProtKB-UniRule"/>
</dbReference>
<evidence type="ECO:0000256" key="7">
    <source>
        <dbReference type="ARBA" id="ARBA00061580"/>
    </source>
</evidence>
<evidence type="ECO:0000256" key="10">
    <source>
        <dbReference type="PIRSR" id="PIRSR006615-2"/>
    </source>
</evidence>
<evidence type="ECO:0000256" key="1">
    <source>
        <dbReference type="ARBA" id="ARBA00022645"/>
    </source>
</evidence>
<reference evidence="12" key="1">
    <citation type="submission" date="2016-01" db="EMBL/GenBank/DDBJ databases">
        <authorList>
            <person name="Mitreva M."/>
            <person name="Pepin K.H."/>
            <person name="Mihindukulasuriya K.A."/>
            <person name="Fulton R."/>
            <person name="Fronick C."/>
            <person name="O'Laughlin M."/>
            <person name="Miner T."/>
            <person name="Herter B."/>
            <person name="Rosa B.A."/>
            <person name="Cordes M."/>
            <person name="Tomlinson C."/>
            <person name="Wollam A."/>
            <person name="Palsikar V.B."/>
            <person name="Mardis E.R."/>
            <person name="Wilson R.K."/>
        </authorList>
    </citation>
    <scope>NUCLEOTIDE SEQUENCE [LARGE SCALE GENOMIC DNA]</scope>
    <source>
        <strain evidence="12">GED7749B</strain>
    </source>
</reference>
<dbReference type="EMBL" id="LRPN01000030">
    <property type="protein sequence ID" value="KWZ84340.1"/>
    <property type="molecule type" value="Genomic_DNA"/>
</dbReference>
<gene>
    <name evidence="11" type="ORF">HMPREF3213_00863</name>
</gene>
<keyword evidence="1 8" id="KW-0121">Carboxypeptidase</keyword>
<keyword evidence="9" id="KW-0862">Zinc</keyword>
<dbReference type="Pfam" id="PF02074">
    <property type="entry name" value="Peptidase_M32"/>
    <property type="match status" value="1"/>
</dbReference>
<keyword evidence="5 8" id="KW-0482">Metalloprotease</keyword>
<evidence type="ECO:0000256" key="5">
    <source>
        <dbReference type="ARBA" id="ARBA00023049"/>
    </source>
</evidence>
<dbReference type="PROSITE" id="PS52034">
    <property type="entry name" value="PEPTIDASE_M32"/>
    <property type="match status" value="1"/>
</dbReference>
<keyword evidence="3 8" id="KW-0479">Metal-binding</keyword>
<keyword evidence="4 8" id="KW-0378">Hydrolase</keyword>
<evidence type="ECO:0000313" key="11">
    <source>
        <dbReference type="EMBL" id="KWZ84340.1"/>
    </source>
</evidence>
<keyword evidence="2 8" id="KW-0645">Protease</keyword>
<comment type="catalytic activity">
    <reaction evidence="6 8">
        <text>Release of a C-terminal amino acid with broad specificity, except for -Pro.</text>
        <dbReference type="EC" id="3.4.17.19"/>
    </reaction>
</comment>
<protein>
    <recommendedName>
        <fullName evidence="8">Metal-dependent carboxypeptidase</fullName>
        <ecNumber evidence="8">3.4.17.19</ecNumber>
    </recommendedName>
</protein>
<dbReference type="GO" id="GO:0008270">
    <property type="term" value="F:zinc ion binding"/>
    <property type="evidence" value="ECO:0007669"/>
    <property type="project" value="UniProtKB-ARBA"/>
</dbReference>
<comment type="caution">
    <text evidence="11">The sequence shown here is derived from an EMBL/GenBank/DDBJ whole genome shotgun (WGS) entry which is preliminary data.</text>
</comment>
<comment type="cofactor">
    <cofactor evidence="9">
        <name>Zn(2+)</name>
        <dbReference type="ChEBI" id="CHEBI:29105"/>
    </cofactor>
    <text evidence="9">Binds 1 zinc ion per subunit.</text>
</comment>
<evidence type="ECO:0000256" key="3">
    <source>
        <dbReference type="ARBA" id="ARBA00022723"/>
    </source>
</evidence>
<dbReference type="PANTHER" id="PTHR34217">
    <property type="entry name" value="METAL-DEPENDENT CARBOXYPEPTIDASE"/>
    <property type="match status" value="1"/>
</dbReference>
<organism evidence="11 12">
    <name type="scientific">Heyndrickxia coagulans</name>
    <name type="common">Weizmannia coagulans</name>
    <dbReference type="NCBI Taxonomy" id="1398"/>
    <lineage>
        <taxon>Bacteria</taxon>
        <taxon>Bacillati</taxon>
        <taxon>Bacillota</taxon>
        <taxon>Bacilli</taxon>
        <taxon>Bacillales</taxon>
        <taxon>Bacillaceae</taxon>
        <taxon>Heyndrickxia</taxon>
    </lineage>
</organism>
<dbReference type="PANTHER" id="PTHR34217:SF1">
    <property type="entry name" value="CARBOXYPEPTIDASE 1"/>
    <property type="match status" value="1"/>
</dbReference>
<dbReference type="PRINTS" id="PR00998">
    <property type="entry name" value="CRBOXYPTASET"/>
</dbReference>
<feature type="binding site" evidence="9">
    <location>
        <position position="300"/>
    </location>
    <ligand>
        <name>Zn(2+)</name>
        <dbReference type="ChEBI" id="CHEBI:29105"/>
        <note>catalytic</note>
    </ligand>
</feature>
<sequence>MMMGTESIEKLEQDFLAYVKKIKAYEEALALIYWDLRTGAPKKGVGQRAEVIGILSGEVFDMQTSKEMAEFLEKLLPHRQQLPERTAGTLEECRKTYERSKKIPPDEYQAYTVLVSKAENVWEEAKEKADFSLFKPYLEQIVAFKKKFVRYWGYEGHPYNPLLDLYEPGMTVDVLDRVFEQVKDAIVPLVQKISMSEEKPDTAFLFHPFPKEKQKAFTLEILKQMGFDFEAGRLDETVHPFATGINQGDVRITTRYNENDWRVDVFGVMHEGGHALYEQHISKDLSGTPLAEGASMGIHESQSLFFENIIGRSFPFWKKNYPLLKQFASGQFDDVPLEAFYRAVNEAKPSLIRIEADMLTYPLHIMVRYEIEKALLNDEIEIGDLPEIWNAKYEDYLGIRPAHDGEGVLQDVHWAGGDFGYFPSYALGLMYAAQFKHAMLKSLPDFDKLVESGNLEPVREWLTAHVHRFGKLKKPADILRDATGEALNPKYLIDYLTEKYTDVYRIKD</sequence>
<dbReference type="PATRIC" id="fig|1398.22.peg.869"/>
<dbReference type="SUPFAM" id="SSF55486">
    <property type="entry name" value="Metalloproteases ('zincins'), catalytic domain"/>
    <property type="match status" value="1"/>
</dbReference>
<dbReference type="FunFam" id="1.10.1370.30:FF:000003">
    <property type="entry name" value="Thermostable carboxypeptidase 1"/>
    <property type="match status" value="1"/>
</dbReference>
<feature type="binding site" evidence="9">
    <location>
        <position position="274"/>
    </location>
    <ligand>
        <name>Zn(2+)</name>
        <dbReference type="ChEBI" id="CHEBI:29105"/>
        <note>catalytic</note>
    </ligand>
</feature>
<feature type="binding site" evidence="9">
    <location>
        <position position="270"/>
    </location>
    <ligand>
        <name>Zn(2+)</name>
        <dbReference type="ChEBI" id="CHEBI:29105"/>
        <note>catalytic</note>
    </ligand>
</feature>
<evidence type="ECO:0000256" key="8">
    <source>
        <dbReference type="PIRNR" id="PIRNR006615"/>
    </source>
</evidence>
<evidence type="ECO:0000313" key="12">
    <source>
        <dbReference type="Proteomes" id="UP000070376"/>
    </source>
</evidence>
<feature type="active site" description="Proton donor/acceptor" evidence="10">
    <location>
        <position position="271"/>
    </location>
</feature>
<dbReference type="Gene3D" id="1.10.1370.30">
    <property type="match status" value="1"/>
</dbReference>
<dbReference type="Proteomes" id="UP000070376">
    <property type="component" value="Unassembled WGS sequence"/>
</dbReference>
<dbReference type="AlphaFoldDB" id="A0A133KYE6"/>
<name>A0A133KYE6_HEYCO</name>
<proteinExistence type="inferred from homology"/>
<dbReference type="PIRSF" id="PIRSF006615">
    <property type="entry name" value="Zn_crbxpep_Taq"/>
    <property type="match status" value="1"/>
</dbReference>
<dbReference type="InterPro" id="IPR001333">
    <property type="entry name" value="Peptidase_M32_Taq"/>
</dbReference>
<dbReference type="CDD" id="cd06460">
    <property type="entry name" value="M32_Taq"/>
    <property type="match status" value="1"/>
</dbReference>
<evidence type="ECO:0000256" key="4">
    <source>
        <dbReference type="ARBA" id="ARBA00022801"/>
    </source>
</evidence>
<dbReference type="EC" id="3.4.17.19" evidence="8"/>
<comment type="similarity">
    <text evidence="7 8">Belongs to the peptidase M32 family.</text>
</comment>
<accession>A0A133KYE6</accession>
<dbReference type="GO" id="GO:0006508">
    <property type="term" value="P:proteolysis"/>
    <property type="evidence" value="ECO:0007669"/>
    <property type="project" value="UniProtKB-UniRule"/>
</dbReference>
<evidence type="ECO:0000256" key="6">
    <source>
        <dbReference type="ARBA" id="ARBA00052755"/>
    </source>
</evidence>
<evidence type="ECO:0000256" key="9">
    <source>
        <dbReference type="PIRSR" id="PIRSR006615-1"/>
    </source>
</evidence>
<comment type="function">
    <text evidence="8">Broad specificity carboxypetidase that releases amino acids sequentially from the C-terminus, including neutral, aromatic, polar and basic residues.</text>
</comment>
<evidence type="ECO:0000256" key="2">
    <source>
        <dbReference type="ARBA" id="ARBA00022670"/>
    </source>
</evidence>